<comment type="caution">
    <text evidence="9">The sequence shown here is derived from an EMBL/GenBank/DDBJ whole genome shotgun (WGS) entry which is preliminary data.</text>
</comment>
<evidence type="ECO:0000259" key="7">
    <source>
        <dbReference type="PROSITE" id="PS51360"/>
    </source>
</evidence>
<dbReference type="InterPro" id="IPR058668">
    <property type="entry name" value="NERD_dom"/>
</dbReference>
<feature type="region of interest" description="Disordered" evidence="6">
    <location>
        <begin position="830"/>
        <end position="853"/>
    </location>
</feature>
<evidence type="ECO:0000256" key="6">
    <source>
        <dbReference type="SAM" id="MobiDB-lite"/>
    </source>
</evidence>
<dbReference type="Gene3D" id="1.10.245.10">
    <property type="entry name" value="SWIB/MDM2 domain"/>
    <property type="match status" value="1"/>
</dbReference>
<evidence type="ECO:0000256" key="4">
    <source>
        <dbReference type="ARBA" id="ARBA00022833"/>
    </source>
</evidence>
<dbReference type="InterPro" id="IPR045894">
    <property type="entry name" value="At5g08430-like"/>
</dbReference>
<dbReference type="GO" id="GO:0008270">
    <property type="term" value="F:zinc ion binding"/>
    <property type="evidence" value="ECO:0007669"/>
    <property type="project" value="UniProtKB-KW"/>
</dbReference>
<name>A0AAD5IVK6_ACENE</name>
<dbReference type="SUPFAM" id="SSF47592">
    <property type="entry name" value="SWIB/MDM2 domain"/>
    <property type="match status" value="1"/>
</dbReference>
<evidence type="ECO:0000313" key="9">
    <source>
        <dbReference type="EMBL" id="KAI9178148.1"/>
    </source>
</evidence>
<dbReference type="SMART" id="SM00719">
    <property type="entry name" value="Plus3"/>
    <property type="match status" value="1"/>
</dbReference>
<accession>A0AAD5IVK6</accession>
<dbReference type="InterPro" id="IPR003121">
    <property type="entry name" value="SWIB_MDM2_domain"/>
</dbReference>
<dbReference type="GO" id="GO:0003677">
    <property type="term" value="F:DNA binding"/>
    <property type="evidence" value="ECO:0007669"/>
    <property type="project" value="InterPro"/>
</dbReference>
<gene>
    <name evidence="9" type="ORF">LWI28_023322</name>
</gene>
<comment type="similarity">
    <text evidence="1">Belongs to the MDM2/MDM4 family.</text>
</comment>
<feature type="domain" description="DM2" evidence="8">
    <location>
        <begin position="362"/>
        <end position="445"/>
    </location>
</feature>
<dbReference type="AlphaFoldDB" id="A0AAD5IVK6"/>
<dbReference type="PANTHER" id="PTHR46851">
    <property type="entry name" value="OS01G0884500 PROTEIN"/>
    <property type="match status" value="1"/>
</dbReference>
<protein>
    <submittedName>
        <fullName evidence="9">Uncharacterized protein</fullName>
    </submittedName>
</protein>
<dbReference type="InterPro" id="IPR004343">
    <property type="entry name" value="Plus-3_dom"/>
</dbReference>
<dbReference type="InterPro" id="IPR001876">
    <property type="entry name" value="Znf_RanBP2"/>
</dbReference>
<reference evidence="9" key="2">
    <citation type="submission" date="2023-02" db="EMBL/GenBank/DDBJ databases">
        <authorList>
            <person name="Swenson N.G."/>
            <person name="Wegrzyn J.L."/>
            <person name="Mcevoy S.L."/>
        </authorList>
    </citation>
    <scope>NUCLEOTIDE SEQUENCE</scope>
    <source>
        <strain evidence="9">91603</strain>
        <tissue evidence="9">Leaf</tissue>
    </source>
</reference>
<feature type="compositionally biased region" description="Low complexity" evidence="6">
    <location>
        <begin position="690"/>
        <end position="702"/>
    </location>
</feature>
<feature type="compositionally biased region" description="Pro residues" evidence="6">
    <location>
        <begin position="789"/>
        <end position="801"/>
    </location>
</feature>
<keyword evidence="4" id="KW-0862">Zinc</keyword>
<dbReference type="SUPFAM" id="SSF159042">
    <property type="entry name" value="Plus3-like"/>
    <property type="match status" value="1"/>
</dbReference>
<dbReference type="Proteomes" id="UP001064489">
    <property type="component" value="Chromosome 5"/>
</dbReference>
<dbReference type="PANTHER" id="PTHR46851:SF23">
    <property type="entry name" value="SWIB_MDM2 DOMAIN-CONTAINING PROTEIN"/>
    <property type="match status" value="1"/>
</dbReference>
<evidence type="ECO:0000256" key="3">
    <source>
        <dbReference type="ARBA" id="ARBA00022771"/>
    </source>
</evidence>
<keyword evidence="3" id="KW-0863">Zinc-finger</keyword>
<feature type="coiled-coil region" evidence="5">
    <location>
        <begin position="79"/>
        <end position="151"/>
    </location>
</feature>
<evidence type="ECO:0000256" key="5">
    <source>
        <dbReference type="SAM" id="Coils"/>
    </source>
</evidence>
<dbReference type="Pfam" id="PF03126">
    <property type="entry name" value="Plus-3"/>
    <property type="match status" value="1"/>
</dbReference>
<feature type="region of interest" description="Disordered" evidence="6">
    <location>
        <begin position="663"/>
        <end position="703"/>
    </location>
</feature>
<dbReference type="Pfam" id="PF25980">
    <property type="entry name" value="NERD_plant"/>
    <property type="match status" value="1"/>
</dbReference>
<dbReference type="CDD" id="cd10567">
    <property type="entry name" value="SWIB-MDM2_like"/>
    <property type="match status" value="1"/>
</dbReference>
<evidence type="ECO:0000256" key="2">
    <source>
        <dbReference type="ARBA" id="ARBA00022723"/>
    </source>
</evidence>
<sequence length="1069" mass="122396">MDPDQRDQFNSSLELLLKANYFPSSVLNMVRRFHMDFVSNINLYLKSQETVETVDKNIEDTMALRGCLENNRGRFDQVMRDIKLRTDEINELTKQLEEKLKLRADLEAEANDLAELSKTSKDALARSVHTYKTLEKNRKEAEEAIEQIEAFWEHFRIQTSKFLIVLTYHPECVGKNDSMLENEDIWACNWHYCFLCNKVSKFYCFCCPFSVCGRCLHNAEFALTRRNKGFCNDCLELTLLIEENRNVDSNGNKIDFNDQDTLEFLFKEYWLVTKKKEGFTSEEIISTCNLLKSGKKCSHDSDSYEYNEGEEDISEFEDGKQLIMSDYDEYLNDSEDQHKQVGRRKRSKRKLSVVKRDLSSKKKEFIGWGSKSLMEFLTSIGKDTNHELSEYDIATIIIEYCKENKLFHPERNKKIICDSRLQPLFRRKSVNKNSIHNLLSAHLAENMDLSEDELGCYSQTLDEDDVVAGKKQQHASSFMKRHDQSEKEFVEVKKSCFASVVPKNIKLVYLKRSLVEELSKQLENFNDKVMGSLVRVKSDPNDYLQKYSYHLVDVTGIKKTSVMNSEIVLHVSNMVKGVPITKLSDDDFSEEECEDLHQRVKNGLLKRPTVWIGREIVSLQNRVNRANEKGWRRELSEYLDNLLLLQTPAEQSRLLNEVPEVIAETIDEEPEPAYEDSTRKEGQESKDGSSDSTPSGTSKTSSCNLEGKSISCCLNVLMDNTGQQEMITGVAAVITGKSAQVEEPVLTPEMNNVDHLSCMNCYEATMFPSSHDASQEPPTPSSPQAQAHTPPPPPPPDPPQSSPLATASESTSPNPVYSMPLENQEIMVTRASAEQCASTSAPSHETPGPPFSNLGEAQAFFAEVDQMLDQSLKDFPESLPMPVAPQDINQAKCVLYQYRFLNFESLMDPDQSDQFNSSLELLLKANYFPPSVLNMVRHFHMNFVSNINLYLKSQDTVETVYKNIEDTMALRGCLEHNRSRFDQVMRDIKLRTDETDELTKQLEEKLKLRADLEAEANDLAELSKTSKDALACSVHTYKTLEKNRKEAEEAIEQIEAFWEHFRIQTSKFL</sequence>
<keyword evidence="2" id="KW-0479">Metal-binding</keyword>
<dbReference type="PROSITE" id="PS01358">
    <property type="entry name" value="ZF_RANBP2_1"/>
    <property type="match status" value="1"/>
</dbReference>
<feature type="domain" description="Plus3" evidence="7">
    <location>
        <begin position="499"/>
        <end position="625"/>
    </location>
</feature>
<keyword evidence="5" id="KW-0175">Coiled coil</keyword>
<proteinExistence type="inferred from homology"/>
<feature type="compositionally biased region" description="Basic and acidic residues" evidence="6">
    <location>
        <begin position="676"/>
        <end position="689"/>
    </location>
</feature>
<keyword evidence="10" id="KW-1185">Reference proteome</keyword>
<organism evidence="9 10">
    <name type="scientific">Acer negundo</name>
    <name type="common">Box elder</name>
    <dbReference type="NCBI Taxonomy" id="4023"/>
    <lineage>
        <taxon>Eukaryota</taxon>
        <taxon>Viridiplantae</taxon>
        <taxon>Streptophyta</taxon>
        <taxon>Embryophyta</taxon>
        <taxon>Tracheophyta</taxon>
        <taxon>Spermatophyta</taxon>
        <taxon>Magnoliopsida</taxon>
        <taxon>eudicotyledons</taxon>
        <taxon>Gunneridae</taxon>
        <taxon>Pentapetalae</taxon>
        <taxon>rosids</taxon>
        <taxon>malvids</taxon>
        <taxon>Sapindales</taxon>
        <taxon>Sapindaceae</taxon>
        <taxon>Hippocastanoideae</taxon>
        <taxon>Acereae</taxon>
        <taxon>Acer</taxon>
    </lineage>
</organism>
<dbReference type="InterPro" id="IPR013083">
    <property type="entry name" value="Znf_RING/FYVE/PHD"/>
</dbReference>
<dbReference type="PROSITE" id="PS51360">
    <property type="entry name" value="PLUS3"/>
    <property type="match status" value="1"/>
</dbReference>
<dbReference type="Pfam" id="PF02201">
    <property type="entry name" value="SWIB"/>
    <property type="match status" value="1"/>
</dbReference>
<dbReference type="PROSITE" id="PS51925">
    <property type="entry name" value="SWIB_MDM2"/>
    <property type="match status" value="1"/>
</dbReference>
<feature type="region of interest" description="Disordered" evidence="6">
    <location>
        <begin position="768"/>
        <end position="818"/>
    </location>
</feature>
<dbReference type="Gene3D" id="3.90.70.200">
    <property type="entry name" value="Plus-3 domain"/>
    <property type="match status" value="1"/>
</dbReference>
<reference evidence="9" key="1">
    <citation type="journal article" date="2022" name="Plant J.">
        <title>Strategies of tolerance reflected in two North American maple genomes.</title>
        <authorList>
            <person name="McEvoy S.L."/>
            <person name="Sezen U.U."/>
            <person name="Trouern-Trend A."/>
            <person name="McMahon S.M."/>
            <person name="Schaberg P.G."/>
            <person name="Yang J."/>
            <person name="Wegrzyn J.L."/>
            <person name="Swenson N.G."/>
        </authorList>
    </citation>
    <scope>NUCLEOTIDE SEQUENCE</scope>
    <source>
        <strain evidence="9">91603</strain>
    </source>
</reference>
<dbReference type="EMBL" id="JAJSOW010000102">
    <property type="protein sequence ID" value="KAI9178148.1"/>
    <property type="molecule type" value="Genomic_DNA"/>
</dbReference>
<evidence type="ECO:0000259" key="8">
    <source>
        <dbReference type="PROSITE" id="PS51925"/>
    </source>
</evidence>
<dbReference type="InterPro" id="IPR036885">
    <property type="entry name" value="SWIB_MDM2_dom_sf"/>
</dbReference>
<evidence type="ECO:0000256" key="1">
    <source>
        <dbReference type="ARBA" id="ARBA00005803"/>
    </source>
</evidence>
<feature type="compositionally biased region" description="Acidic residues" evidence="6">
    <location>
        <begin position="665"/>
        <end position="674"/>
    </location>
</feature>
<dbReference type="InterPro" id="IPR036128">
    <property type="entry name" value="Plus3-like_sf"/>
</dbReference>
<dbReference type="Gene3D" id="3.30.40.10">
    <property type="entry name" value="Zinc/RING finger domain, C3HC4 (zinc finger)"/>
    <property type="match status" value="1"/>
</dbReference>
<evidence type="ECO:0000313" key="10">
    <source>
        <dbReference type="Proteomes" id="UP001064489"/>
    </source>
</evidence>
<feature type="coiled-coil region" evidence="5">
    <location>
        <begin position="995"/>
        <end position="1057"/>
    </location>
</feature>